<keyword evidence="3" id="KW-1185">Reference proteome</keyword>
<proteinExistence type="predicted"/>
<reference evidence="2 3" key="1">
    <citation type="journal article" date="2020" name="ISME J.">
        <title>Uncovering the hidden diversity of litter-decomposition mechanisms in mushroom-forming fungi.</title>
        <authorList>
            <person name="Floudas D."/>
            <person name="Bentzer J."/>
            <person name="Ahren D."/>
            <person name="Johansson T."/>
            <person name="Persson P."/>
            <person name="Tunlid A."/>
        </authorList>
    </citation>
    <scope>NUCLEOTIDE SEQUENCE [LARGE SCALE GENOMIC DNA]</scope>
    <source>
        <strain evidence="2 3">CBS 175.51</strain>
    </source>
</reference>
<organism evidence="2 3">
    <name type="scientific">Ephemerocybe angulata</name>
    <dbReference type="NCBI Taxonomy" id="980116"/>
    <lineage>
        <taxon>Eukaryota</taxon>
        <taxon>Fungi</taxon>
        <taxon>Dikarya</taxon>
        <taxon>Basidiomycota</taxon>
        <taxon>Agaricomycotina</taxon>
        <taxon>Agaricomycetes</taxon>
        <taxon>Agaricomycetidae</taxon>
        <taxon>Agaricales</taxon>
        <taxon>Agaricineae</taxon>
        <taxon>Psathyrellaceae</taxon>
        <taxon>Ephemerocybe</taxon>
    </lineage>
</organism>
<comment type="caution">
    <text evidence="2">The sequence shown here is derived from an EMBL/GenBank/DDBJ whole genome shotgun (WGS) entry which is preliminary data.</text>
</comment>
<evidence type="ECO:0000313" key="3">
    <source>
        <dbReference type="Proteomes" id="UP000541558"/>
    </source>
</evidence>
<name>A0A8H5BMF2_9AGAR</name>
<accession>A0A8H5BMF2</accession>
<dbReference type="AlphaFoldDB" id="A0A8H5BMF2"/>
<dbReference type="Proteomes" id="UP000541558">
    <property type="component" value="Unassembled WGS sequence"/>
</dbReference>
<dbReference type="EMBL" id="JAACJK010000163">
    <property type="protein sequence ID" value="KAF5326027.1"/>
    <property type="molecule type" value="Genomic_DNA"/>
</dbReference>
<protein>
    <submittedName>
        <fullName evidence="2">Uncharacterized protein</fullName>
    </submittedName>
</protein>
<evidence type="ECO:0000256" key="1">
    <source>
        <dbReference type="SAM" id="MobiDB-lite"/>
    </source>
</evidence>
<evidence type="ECO:0000313" key="2">
    <source>
        <dbReference type="EMBL" id="KAF5326027.1"/>
    </source>
</evidence>
<feature type="region of interest" description="Disordered" evidence="1">
    <location>
        <begin position="1"/>
        <end position="20"/>
    </location>
</feature>
<dbReference type="OrthoDB" id="2367075at2759"/>
<sequence length="250" mass="28982">MGEDRSSLPRPPSYSQGMPSHLKHHTEYYTERGDLIIQVKDTLFKVSAYPFWTQSKFFYRAANENGTTVDKLDSEKERQPRNEEGHVWKLKNVEVHEFGRLMWEVEPVRGTDDRAASVDDWVSILKLSDRWGFDGIALKAAKKLSQLDMNPVTKIQLVHQHKIRLEWALDALMKLTLQAQSPDLKDAEVLKLEITTPLARARENVSNFKFFPWNKWRTGPVRQIICEAFKLNGDFSMPANWKDLKVKVGD</sequence>
<gene>
    <name evidence="2" type="ORF">D9611_000260</name>
</gene>